<dbReference type="InterPro" id="IPR029063">
    <property type="entry name" value="SAM-dependent_MTases_sf"/>
</dbReference>
<reference evidence="5" key="1">
    <citation type="submission" date="2025-08" db="UniProtKB">
        <authorList>
            <consortium name="Ensembl"/>
        </authorList>
    </citation>
    <scope>IDENTIFICATION</scope>
</reference>
<evidence type="ECO:0000256" key="3">
    <source>
        <dbReference type="ARBA" id="ARBA00022679"/>
    </source>
</evidence>
<name>A0A8C6WPZ6_9GOBI</name>
<evidence type="ECO:0000256" key="1">
    <source>
        <dbReference type="ARBA" id="ARBA00007996"/>
    </source>
</evidence>
<dbReference type="SUPFAM" id="SSF53335">
    <property type="entry name" value="S-adenosyl-L-methionine-dependent methyltransferases"/>
    <property type="match status" value="1"/>
</dbReference>
<protein>
    <recommendedName>
        <fullName evidence="7">Phenylethanolamine N-methyltransferase</fullName>
    </recommendedName>
</protein>
<dbReference type="Pfam" id="PF01234">
    <property type="entry name" value="NNMT_PNMT_TEMT"/>
    <property type="match status" value="2"/>
</dbReference>
<dbReference type="GO" id="GO:0004603">
    <property type="term" value="F:phenylethanolamine N-methyltransferase activity"/>
    <property type="evidence" value="ECO:0007669"/>
    <property type="project" value="TreeGrafter"/>
</dbReference>
<dbReference type="PANTHER" id="PTHR10867">
    <property type="entry name" value="NNMT/PNMT/TEMT FAMILY MEMBER"/>
    <property type="match status" value="1"/>
</dbReference>
<accession>A0A8C6WPZ6</accession>
<dbReference type="InterPro" id="IPR000940">
    <property type="entry name" value="NNMT_TEMT_trans"/>
</dbReference>
<dbReference type="AlphaFoldDB" id="A0A8C6WPZ6"/>
<organism evidence="5 6">
    <name type="scientific">Neogobius melanostomus</name>
    <name type="common">round goby</name>
    <dbReference type="NCBI Taxonomy" id="47308"/>
    <lineage>
        <taxon>Eukaryota</taxon>
        <taxon>Metazoa</taxon>
        <taxon>Chordata</taxon>
        <taxon>Craniata</taxon>
        <taxon>Vertebrata</taxon>
        <taxon>Euteleostomi</taxon>
        <taxon>Actinopterygii</taxon>
        <taxon>Neopterygii</taxon>
        <taxon>Teleostei</taxon>
        <taxon>Neoteleostei</taxon>
        <taxon>Acanthomorphata</taxon>
        <taxon>Gobiaria</taxon>
        <taxon>Gobiiformes</taxon>
        <taxon>Gobioidei</taxon>
        <taxon>Gobiidae</taxon>
        <taxon>Benthophilinae</taxon>
        <taxon>Neogobiini</taxon>
        <taxon>Neogobius</taxon>
    </lineage>
</organism>
<dbReference type="PANTHER" id="PTHR10867:SF18">
    <property type="entry name" value="PHENYLETHANOLAMINE N-METHYLTRANSFERASE"/>
    <property type="match status" value="1"/>
</dbReference>
<keyword evidence="2" id="KW-0489">Methyltransferase</keyword>
<evidence type="ECO:0000313" key="5">
    <source>
        <dbReference type="Ensembl" id="ENSNMLP00000023032.1"/>
    </source>
</evidence>
<dbReference type="Ensembl" id="ENSNMLT00000025783.1">
    <property type="protein sequence ID" value="ENSNMLP00000023032.1"/>
    <property type="gene ID" value="ENSNMLG00000014676.1"/>
</dbReference>
<dbReference type="Proteomes" id="UP000694523">
    <property type="component" value="Unplaced"/>
</dbReference>
<reference evidence="5" key="2">
    <citation type="submission" date="2025-09" db="UniProtKB">
        <authorList>
            <consortium name="Ensembl"/>
        </authorList>
    </citation>
    <scope>IDENTIFICATION</scope>
</reference>
<dbReference type="Gene3D" id="3.40.50.150">
    <property type="entry name" value="Vaccinia Virus protein VP39"/>
    <property type="match status" value="2"/>
</dbReference>
<dbReference type="GO" id="GO:0005829">
    <property type="term" value="C:cytosol"/>
    <property type="evidence" value="ECO:0007669"/>
    <property type="project" value="TreeGrafter"/>
</dbReference>
<evidence type="ECO:0000256" key="4">
    <source>
        <dbReference type="ARBA" id="ARBA00022691"/>
    </source>
</evidence>
<evidence type="ECO:0008006" key="7">
    <source>
        <dbReference type="Google" id="ProtNLM"/>
    </source>
</evidence>
<dbReference type="GO" id="GO:0032259">
    <property type="term" value="P:methylation"/>
    <property type="evidence" value="ECO:0007669"/>
    <property type="project" value="UniProtKB-KW"/>
</dbReference>
<proteinExistence type="inferred from homology"/>
<keyword evidence="6" id="KW-1185">Reference proteome</keyword>
<comment type="similarity">
    <text evidence="1">Belongs to the class I-like SAM-binding methyltransferase superfamily. NNMT/PNMT/TEMT family.</text>
</comment>
<evidence type="ECO:0000313" key="6">
    <source>
        <dbReference type="Proteomes" id="UP000694523"/>
    </source>
</evidence>
<sequence length="180" mass="20288">MLFLIHKIAKNELKKYSYYFQERRTEGGDISGGLLIDVGSGPTLYQVLSGCEVFKLEGRRLDSMRWSLTSSPSMCIVLSQWPQMPSRPANAEHQAESGSPDLDTFTKALGHISKLLRPGGQLLLIGALQESFYFGGPVMIPVEQGFTLIRLEVYTLPRYMWGTDDTNNGRWCFFVKAKED</sequence>
<keyword evidence="3" id="KW-0808">Transferase</keyword>
<evidence type="ECO:0000256" key="2">
    <source>
        <dbReference type="ARBA" id="ARBA00022603"/>
    </source>
</evidence>
<keyword evidence="4" id="KW-0949">S-adenosyl-L-methionine</keyword>